<dbReference type="STRING" id="1936003.STSP2_01414"/>
<keyword evidence="1" id="KW-0812">Transmembrane</keyword>
<sequence length="37" mass="4353">MPHRNAMVVYLILFNYGLMNTVKLMNSDIWDSLLNPK</sequence>
<protein>
    <submittedName>
        <fullName evidence="2">Uncharacterized protein</fullName>
    </submittedName>
</protein>
<proteinExistence type="predicted"/>
<dbReference type="KEGG" id="alus:STSP2_01414"/>
<keyword evidence="1" id="KW-1133">Transmembrane helix</keyword>
<dbReference type="AlphaFoldDB" id="A0A1U9NKJ5"/>
<feature type="transmembrane region" description="Helical" evidence="1">
    <location>
        <begin position="7"/>
        <end position="25"/>
    </location>
</feature>
<gene>
    <name evidence="2" type="ORF">STSP2_01414</name>
</gene>
<dbReference type="Proteomes" id="UP000189674">
    <property type="component" value="Chromosome"/>
</dbReference>
<name>A0A1U9NKJ5_9BACT</name>
<organism evidence="2 3">
    <name type="scientific">Anaerohalosphaera lusitana</name>
    <dbReference type="NCBI Taxonomy" id="1936003"/>
    <lineage>
        <taxon>Bacteria</taxon>
        <taxon>Pseudomonadati</taxon>
        <taxon>Planctomycetota</taxon>
        <taxon>Phycisphaerae</taxon>
        <taxon>Sedimentisphaerales</taxon>
        <taxon>Anaerohalosphaeraceae</taxon>
        <taxon>Anaerohalosphaera</taxon>
    </lineage>
</organism>
<keyword evidence="1" id="KW-0472">Membrane</keyword>
<evidence type="ECO:0000313" key="2">
    <source>
        <dbReference type="EMBL" id="AQT68258.1"/>
    </source>
</evidence>
<accession>A0A1U9NKJ5</accession>
<dbReference type="EMBL" id="CP019791">
    <property type="protein sequence ID" value="AQT68258.1"/>
    <property type="molecule type" value="Genomic_DNA"/>
</dbReference>
<keyword evidence="3" id="KW-1185">Reference proteome</keyword>
<evidence type="ECO:0000313" key="3">
    <source>
        <dbReference type="Proteomes" id="UP000189674"/>
    </source>
</evidence>
<reference evidence="3" key="1">
    <citation type="submission" date="2017-02" db="EMBL/GenBank/DDBJ databases">
        <title>Comparative genomics and description of representatives of a novel lineage of planctomycetes thriving in anoxic sediments.</title>
        <authorList>
            <person name="Spring S."/>
            <person name="Bunk B."/>
            <person name="Sproer C."/>
        </authorList>
    </citation>
    <scope>NUCLEOTIDE SEQUENCE [LARGE SCALE GENOMIC DNA]</scope>
    <source>
        <strain evidence="3">ST-NAGAB-D1</strain>
    </source>
</reference>
<evidence type="ECO:0000256" key="1">
    <source>
        <dbReference type="SAM" id="Phobius"/>
    </source>
</evidence>